<organism evidence="5 6">
    <name type="scientific">Chromohalobacter canadensis</name>
    <dbReference type="NCBI Taxonomy" id="141389"/>
    <lineage>
        <taxon>Bacteria</taxon>
        <taxon>Pseudomonadati</taxon>
        <taxon>Pseudomonadota</taxon>
        <taxon>Gammaproteobacteria</taxon>
        <taxon>Oceanospirillales</taxon>
        <taxon>Halomonadaceae</taxon>
        <taxon>Chromohalobacter</taxon>
    </lineage>
</organism>
<feature type="transmembrane region" description="Helical" evidence="1">
    <location>
        <begin position="544"/>
        <end position="564"/>
    </location>
</feature>
<dbReference type="InterPro" id="IPR000873">
    <property type="entry name" value="AMP-dep_synth/lig_dom"/>
</dbReference>
<dbReference type="InterPro" id="IPR045851">
    <property type="entry name" value="AMP-bd_C_sf"/>
</dbReference>
<feature type="transmembrane region" description="Helical" evidence="1">
    <location>
        <begin position="754"/>
        <end position="773"/>
    </location>
</feature>
<dbReference type="RefSeq" id="WP_097024207.1">
    <property type="nucleotide sequence ID" value="NZ_OBQJ01000021.1"/>
</dbReference>
<feature type="transmembrane region" description="Helical" evidence="1">
    <location>
        <begin position="628"/>
        <end position="646"/>
    </location>
</feature>
<dbReference type="InterPro" id="IPR042099">
    <property type="entry name" value="ANL_N_sf"/>
</dbReference>
<feature type="transmembrane region" description="Helical" evidence="1">
    <location>
        <begin position="719"/>
        <end position="742"/>
    </location>
</feature>
<protein>
    <submittedName>
        <fullName evidence="5">Acyl-CoA synthetase (AMP-forming)/AMP-acid ligase II</fullName>
    </submittedName>
</protein>
<dbReference type="Gene3D" id="3.40.50.12780">
    <property type="entry name" value="N-terminal domain of ligase-like"/>
    <property type="match status" value="1"/>
</dbReference>
<evidence type="ECO:0000259" key="3">
    <source>
        <dbReference type="Pfam" id="PF00892"/>
    </source>
</evidence>
<evidence type="ECO:0000259" key="4">
    <source>
        <dbReference type="Pfam" id="PF13193"/>
    </source>
</evidence>
<dbReference type="Proteomes" id="UP000219023">
    <property type="component" value="Unassembled WGS sequence"/>
</dbReference>
<name>A0A285VWV2_9GAMM</name>
<dbReference type="OrthoDB" id="9803968at2"/>
<gene>
    <name evidence="5" type="ORF">SAMN05421509_1213</name>
</gene>
<reference evidence="5 6" key="1">
    <citation type="submission" date="2017-08" db="EMBL/GenBank/DDBJ databases">
        <authorList>
            <person name="de Groot N.N."/>
        </authorList>
    </citation>
    <scope>NUCLEOTIDE SEQUENCE [LARGE SCALE GENOMIC DNA]</scope>
    <source>
        <strain evidence="5 6">USBA 855</strain>
    </source>
</reference>
<keyword evidence="1" id="KW-0472">Membrane</keyword>
<keyword evidence="1" id="KW-1133">Transmembrane helix</keyword>
<feature type="transmembrane region" description="Helical" evidence="1">
    <location>
        <begin position="509"/>
        <end position="529"/>
    </location>
</feature>
<dbReference type="Pfam" id="PF00501">
    <property type="entry name" value="AMP-binding"/>
    <property type="match status" value="1"/>
</dbReference>
<sequence>MIPLNLIKEFASCRTDREAIADQQHSLTWQEYHDKVEIMFRNMHNTFNIYKIRSICYISPNRSELLILAAAAATLKIPFVGIDYTQKPENIKHMLDVSDCGLIVISSSFFLEEGIDIRSIIDLAPIIDLDNGLKAATHYSRLEELDSTTEPDIGQRAFKAISFTSGTSGPPKAAVRYASFDARRFNYFKSRYGFSSEDKYMLAMPMYHAAGNGWARLFMSLGATVIIAKPHDTEDMVRLIKSEKITASSMTPPLLLEVISHANGQEHIFKQNSLRFLLVGGKNFPIKLKLDALHILGPVVYEYYGTTETGVNTIAEPHDIMKQPTSVGKPYDGNKLLILDEQDRKLTDGETGRVAVSSYMNMDEYHSIPHDTVEYDGDKYLLTAETGYIQGGLLFLMNRAQNAKGLKIYETENAISKHPGVRDLAIVPTDTNNSKVICGIVASAHTDGMKSEIYDFAKREIKKNKMKCSKMQFLEKIPYSPSGKVRMEELKNMLTDGPYISNDLKRPGMIAGILCLLLTTLSWGGMFPIAKNALLSMDAVHISLIRYGVASLILLILLAAKEGISALNPGRQVFKLYVFGSLGFAGFSILAFAGLAHTKPQHGAIIMALMPLISVIMIWVLKKQKPSNFTFGSIFFALLGVVLVVSKGSITSLAGGALLPNLVILLGAFCWVTYTIGASYIEGFSSLRYTAISAGLGSITIGGICLLTNMAGVTQMPSASILVGNILELSYLVVFAGVVAVFSWNHGIKTVGPVNGVLFINLVPITAFAIAFFSGDSIVPEEVFGSALVILSLIANNMYARGWFNFRNKTRLAY</sequence>
<keyword evidence="5" id="KW-0436">Ligase</keyword>
<dbReference type="AlphaFoldDB" id="A0A285VWV2"/>
<dbReference type="PROSITE" id="PS00455">
    <property type="entry name" value="AMP_BINDING"/>
    <property type="match status" value="1"/>
</dbReference>
<feature type="transmembrane region" description="Helical" evidence="1">
    <location>
        <begin position="658"/>
        <end position="677"/>
    </location>
</feature>
<dbReference type="InterPro" id="IPR020845">
    <property type="entry name" value="AMP-binding_CS"/>
</dbReference>
<evidence type="ECO:0000313" key="6">
    <source>
        <dbReference type="Proteomes" id="UP000219023"/>
    </source>
</evidence>
<dbReference type="Pfam" id="PF00892">
    <property type="entry name" value="EamA"/>
    <property type="match status" value="2"/>
</dbReference>
<dbReference type="Pfam" id="PF13193">
    <property type="entry name" value="AMP-binding_C"/>
    <property type="match status" value="1"/>
</dbReference>
<dbReference type="PANTHER" id="PTHR24096">
    <property type="entry name" value="LONG-CHAIN-FATTY-ACID--COA LIGASE"/>
    <property type="match status" value="1"/>
</dbReference>
<feature type="domain" description="AMP-binding enzyme C-terminal" evidence="4">
    <location>
        <begin position="410"/>
        <end position="484"/>
    </location>
</feature>
<keyword evidence="1" id="KW-0812">Transmembrane</keyword>
<feature type="domain" description="EamA" evidence="3">
    <location>
        <begin position="661"/>
        <end position="795"/>
    </location>
</feature>
<dbReference type="SUPFAM" id="SSF56801">
    <property type="entry name" value="Acetyl-CoA synthetase-like"/>
    <property type="match status" value="1"/>
</dbReference>
<feature type="domain" description="AMP-dependent synthetase/ligase" evidence="2">
    <location>
        <begin position="9"/>
        <end position="365"/>
    </location>
</feature>
<accession>A0A285VWV2</accession>
<feature type="transmembrane region" description="Helical" evidence="1">
    <location>
        <begin position="785"/>
        <end position="804"/>
    </location>
</feature>
<dbReference type="EMBL" id="OBQJ01000021">
    <property type="protein sequence ID" value="SOC58367.1"/>
    <property type="molecule type" value="Genomic_DNA"/>
</dbReference>
<evidence type="ECO:0000313" key="5">
    <source>
        <dbReference type="EMBL" id="SOC58367.1"/>
    </source>
</evidence>
<dbReference type="Gene3D" id="3.30.300.30">
    <property type="match status" value="1"/>
</dbReference>
<feature type="transmembrane region" description="Helical" evidence="1">
    <location>
        <begin position="576"/>
        <end position="596"/>
    </location>
</feature>
<proteinExistence type="predicted"/>
<feature type="domain" description="EamA" evidence="3">
    <location>
        <begin position="511"/>
        <end position="645"/>
    </location>
</feature>
<dbReference type="InterPro" id="IPR025110">
    <property type="entry name" value="AMP-bd_C"/>
</dbReference>
<dbReference type="InterPro" id="IPR000620">
    <property type="entry name" value="EamA_dom"/>
</dbReference>
<dbReference type="SUPFAM" id="SSF103481">
    <property type="entry name" value="Multidrug resistance efflux transporter EmrE"/>
    <property type="match status" value="1"/>
</dbReference>
<dbReference type="CDD" id="cd04433">
    <property type="entry name" value="AFD_class_I"/>
    <property type="match status" value="1"/>
</dbReference>
<feature type="transmembrane region" description="Helical" evidence="1">
    <location>
        <begin position="602"/>
        <end position="621"/>
    </location>
</feature>
<dbReference type="GO" id="GO:0016020">
    <property type="term" value="C:membrane"/>
    <property type="evidence" value="ECO:0007669"/>
    <property type="project" value="InterPro"/>
</dbReference>
<evidence type="ECO:0000259" key="2">
    <source>
        <dbReference type="Pfam" id="PF00501"/>
    </source>
</evidence>
<dbReference type="GO" id="GO:0016405">
    <property type="term" value="F:CoA-ligase activity"/>
    <property type="evidence" value="ECO:0007669"/>
    <property type="project" value="TreeGrafter"/>
</dbReference>
<feature type="transmembrane region" description="Helical" evidence="1">
    <location>
        <begin position="689"/>
        <end position="713"/>
    </location>
</feature>
<evidence type="ECO:0000256" key="1">
    <source>
        <dbReference type="SAM" id="Phobius"/>
    </source>
</evidence>
<dbReference type="InterPro" id="IPR037185">
    <property type="entry name" value="EmrE-like"/>
</dbReference>